<evidence type="ECO:0000313" key="1">
    <source>
        <dbReference type="EMBL" id="GIH41856.1"/>
    </source>
</evidence>
<proteinExistence type="predicted"/>
<protein>
    <recommendedName>
        <fullName evidence="3">DUF1203 domain-containing protein</fullName>
    </recommendedName>
</protein>
<evidence type="ECO:0000313" key="2">
    <source>
        <dbReference type="Proteomes" id="UP000603904"/>
    </source>
</evidence>
<dbReference type="InterPro" id="IPR009593">
    <property type="entry name" value="DUF1203"/>
</dbReference>
<dbReference type="Pfam" id="PF06718">
    <property type="entry name" value="DUF1203"/>
    <property type="match status" value="1"/>
</dbReference>
<accession>A0ABQ4G478</accession>
<organism evidence="1 2">
    <name type="scientific">Microbispora corallina</name>
    <dbReference type="NCBI Taxonomy" id="83302"/>
    <lineage>
        <taxon>Bacteria</taxon>
        <taxon>Bacillati</taxon>
        <taxon>Actinomycetota</taxon>
        <taxon>Actinomycetes</taxon>
        <taxon>Streptosporangiales</taxon>
        <taxon>Streptosporangiaceae</taxon>
        <taxon>Microbispora</taxon>
    </lineage>
</organism>
<reference evidence="1 2" key="1">
    <citation type="submission" date="2021-01" db="EMBL/GenBank/DDBJ databases">
        <title>Whole genome shotgun sequence of Microbispora corallina NBRC 16416.</title>
        <authorList>
            <person name="Komaki H."/>
            <person name="Tamura T."/>
        </authorList>
    </citation>
    <scope>NUCLEOTIDE SEQUENCE [LARGE SCALE GENOMIC DNA]</scope>
    <source>
        <strain evidence="1 2">NBRC 16416</strain>
    </source>
</reference>
<dbReference type="EMBL" id="BOOC01000026">
    <property type="protein sequence ID" value="GIH41856.1"/>
    <property type="molecule type" value="Genomic_DNA"/>
</dbReference>
<comment type="caution">
    <text evidence="1">The sequence shown here is derived from an EMBL/GenBank/DDBJ whole genome shotgun (WGS) entry which is preliminary data.</text>
</comment>
<sequence length="163" mass="17683">MEFEIRAVEPAVLDQLRKTDDAGREPRVIVDEEGGAPLRCCLRRSAPGETIMLVSYAPLRRWAAETGADPGPYEELGPVFVHAEPCDGPEPGYPEAMGGPRRVMRAYRPDGSILDGHLLDDGRSADASAASALLGELFDDPGVAVVHMRAVEFGCFMFEARRA</sequence>
<dbReference type="RefSeq" id="WP_204059165.1">
    <property type="nucleotide sequence ID" value="NZ_BAAAGP010000007.1"/>
</dbReference>
<dbReference type="PIRSF" id="PIRSF034110">
    <property type="entry name" value="DUF1203"/>
    <property type="match status" value="1"/>
</dbReference>
<gene>
    <name evidence="1" type="ORF">Mco01_48560</name>
</gene>
<name>A0ABQ4G478_9ACTN</name>
<evidence type="ECO:0008006" key="3">
    <source>
        <dbReference type="Google" id="ProtNLM"/>
    </source>
</evidence>
<keyword evidence="2" id="KW-1185">Reference proteome</keyword>
<dbReference type="Proteomes" id="UP000603904">
    <property type="component" value="Unassembled WGS sequence"/>
</dbReference>